<reference evidence="2 3" key="1">
    <citation type="journal article" date="2014" name="BMC Genomics">
        <title>Comparison of environmental and isolate Sulfobacillus genomes reveals diverse carbon, sulfur, nitrogen, and hydrogen metabolisms.</title>
        <authorList>
            <person name="Justice N.B."/>
            <person name="Norman A."/>
            <person name="Brown C.T."/>
            <person name="Singh A."/>
            <person name="Thomas B.C."/>
            <person name="Banfield J.F."/>
        </authorList>
    </citation>
    <scope>NUCLEOTIDE SEQUENCE [LARGE SCALE GENOMIC DNA]</scope>
    <source>
        <strain evidence="2">AMDSBA4</strain>
    </source>
</reference>
<keyword evidence="1" id="KW-0732">Signal</keyword>
<evidence type="ECO:0008006" key="4">
    <source>
        <dbReference type="Google" id="ProtNLM"/>
    </source>
</evidence>
<evidence type="ECO:0000256" key="1">
    <source>
        <dbReference type="SAM" id="SignalP"/>
    </source>
</evidence>
<organism evidence="2 3">
    <name type="scientific">Sulfobacillus benefaciens</name>
    <dbReference type="NCBI Taxonomy" id="453960"/>
    <lineage>
        <taxon>Bacteria</taxon>
        <taxon>Bacillati</taxon>
        <taxon>Bacillota</taxon>
        <taxon>Clostridia</taxon>
        <taxon>Eubacteriales</taxon>
        <taxon>Clostridiales Family XVII. Incertae Sedis</taxon>
        <taxon>Sulfobacillus</taxon>
    </lineage>
</organism>
<feature type="chain" id="PRO_5015468954" description="PepSY domain-containing protein" evidence="1">
    <location>
        <begin position="30"/>
        <end position="106"/>
    </location>
</feature>
<dbReference type="AlphaFoldDB" id="A0A2T2X5D7"/>
<dbReference type="Proteomes" id="UP000242972">
    <property type="component" value="Unassembled WGS sequence"/>
</dbReference>
<feature type="signal peptide" evidence="1">
    <location>
        <begin position="1"/>
        <end position="29"/>
    </location>
</feature>
<accession>A0A2T2X5D7</accession>
<evidence type="ECO:0000313" key="2">
    <source>
        <dbReference type="EMBL" id="PSR29723.1"/>
    </source>
</evidence>
<sequence length="106" mass="11442">MWWRKTVCQICGFLALIVGPIAINTPALAATNAHSDVGQDRSASKTLGFAVTDALNTTGAGEVLDLSQGRIHGTPVWDIRVRTPQGLYLVSVNQQSEHVVAMHKVY</sequence>
<protein>
    <recommendedName>
        <fullName evidence="4">PepSY domain-containing protein</fullName>
    </recommendedName>
</protein>
<evidence type="ECO:0000313" key="3">
    <source>
        <dbReference type="Proteomes" id="UP000242972"/>
    </source>
</evidence>
<gene>
    <name evidence="2" type="ORF">C7B46_18355</name>
</gene>
<dbReference type="EMBL" id="PXYW01000086">
    <property type="protein sequence ID" value="PSR29723.1"/>
    <property type="molecule type" value="Genomic_DNA"/>
</dbReference>
<proteinExistence type="predicted"/>
<name>A0A2T2X5D7_9FIRM</name>
<comment type="caution">
    <text evidence="2">The sequence shown here is derived from an EMBL/GenBank/DDBJ whole genome shotgun (WGS) entry which is preliminary data.</text>
</comment>